<evidence type="ECO:0000256" key="1">
    <source>
        <dbReference type="ARBA" id="ARBA00004167"/>
    </source>
</evidence>
<dbReference type="GO" id="GO:0005886">
    <property type="term" value="C:plasma membrane"/>
    <property type="evidence" value="ECO:0007669"/>
    <property type="project" value="UniProtKB-SubCell"/>
</dbReference>
<keyword evidence="3" id="KW-1003">Cell membrane</keyword>
<accession>A0A7W7GAL1</accession>
<dbReference type="Pfam" id="PF22618">
    <property type="entry name" value="RskA_N"/>
    <property type="match status" value="1"/>
</dbReference>
<keyword evidence="7" id="KW-0472">Membrane</keyword>
<proteinExistence type="predicted"/>
<dbReference type="InterPro" id="IPR053877">
    <property type="entry name" value="RskA_N"/>
</dbReference>
<dbReference type="PANTHER" id="PTHR37461">
    <property type="entry name" value="ANTI-SIGMA-K FACTOR RSKA"/>
    <property type="match status" value="1"/>
</dbReference>
<gene>
    <name evidence="14" type="ORF">BJ982_005607</name>
</gene>
<dbReference type="PANTHER" id="PTHR37461:SF1">
    <property type="entry name" value="ANTI-SIGMA-K FACTOR RSKA"/>
    <property type="match status" value="1"/>
</dbReference>
<keyword evidence="4" id="KW-0812">Transmembrane</keyword>
<evidence type="ECO:0000256" key="5">
    <source>
        <dbReference type="ARBA" id="ARBA00022989"/>
    </source>
</evidence>
<evidence type="ECO:0000259" key="12">
    <source>
        <dbReference type="Pfam" id="PF10099"/>
    </source>
</evidence>
<dbReference type="InterPro" id="IPR018764">
    <property type="entry name" value="RskA_C"/>
</dbReference>
<dbReference type="Pfam" id="PF10099">
    <property type="entry name" value="RskA_C"/>
    <property type="match status" value="1"/>
</dbReference>
<evidence type="ECO:0000259" key="13">
    <source>
        <dbReference type="Pfam" id="PF22618"/>
    </source>
</evidence>
<evidence type="ECO:0000256" key="3">
    <source>
        <dbReference type="ARBA" id="ARBA00022475"/>
    </source>
</evidence>
<evidence type="ECO:0000313" key="14">
    <source>
        <dbReference type="EMBL" id="MBB4704063.1"/>
    </source>
</evidence>
<evidence type="ECO:0000256" key="8">
    <source>
        <dbReference type="ARBA" id="ARBA00023163"/>
    </source>
</evidence>
<comment type="subcellular location">
    <subcellularLocation>
        <location evidence="2">Cell membrane</location>
    </subcellularLocation>
    <subcellularLocation>
        <location evidence="1">Membrane</location>
        <topology evidence="1">Single-pass membrane protein</topology>
    </subcellularLocation>
</comment>
<comment type="caution">
    <text evidence="14">The sequence shown here is derived from an EMBL/GenBank/DDBJ whole genome shotgun (WGS) entry which is preliminary data.</text>
</comment>
<organism evidence="14 15">
    <name type="scientific">Sphaerisporangium siamense</name>
    <dbReference type="NCBI Taxonomy" id="795645"/>
    <lineage>
        <taxon>Bacteria</taxon>
        <taxon>Bacillati</taxon>
        <taxon>Actinomycetota</taxon>
        <taxon>Actinomycetes</taxon>
        <taxon>Streptosporangiales</taxon>
        <taxon>Streptosporangiaceae</taxon>
        <taxon>Sphaerisporangium</taxon>
    </lineage>
</organism>
<dbReference type="InterPro" id="IPR051474">
    <property type="entry name" value="Anti-sigma-K/W_factor"/>
</dbReference>
<evidence type="ECO:0000256" key="2">
    <source>
        <dbReference type="ARBA" id="ARBA00004236"/>
    </source>
</evidence>
<evidence type="ECO:0000256" key="10">
    <source>
        <dbReference type="ARBA" id="ARBA00030803"/>
    </source>
</evidence>
<dbReference type="AlphaFoldDB" id="A0A7W7GAL1"/>
<evidence type="ECO:0000313" key="15">
    <source>
        <dbReference type="Proteomes" id="UP000542210"/>
    </source>
</evidence>
<feature type="domain" description="Anti-sigma-K factor RskA N-terminal" evidence="13">
    <location>
        <begin position="6"/>
        <end position="47"/>
    </location>
</feature>
<dbReference type="Proteomes" id="UP000542210">
    <property type="component" value="Unassembled WGS sequence"/>
</dbReference>
<evidence type="ECO:0000256" key="7">
    <source>
        <dbReference type="ARBA" id="ARBA00023136"/>
    </source>
</evidence>
<reference evidence="14 15" key="1">
    <citation type="submission" date="2020-08" db="EMBL/GenBank/DDBJ databases">
        <title>Sequencing the genomes of 1000 actinobacteria strains.</title>
        <authorList>
            <person name="Klenk H.-P."/>
        </authorList>
    </citation>
    <scope>NUCLEOTIDE SEQUENCE [LARGE SCALE GENOMIC DNA]</scope>
    <source>
        <strain evidence="14 15">DSM 45784</strain>
    </source>
</reference>
<dbReference type="InterPro" id="IPR041916">
    <property type="entry name" value="Anti_sigma_zinc_sf"/>
</dbReference>
<dbReference type="GO" id="GO:0006417">
    <property type="term" value="P:regulation of translation"/>
    <property type="evidence" value="ECO:0007669"/>
    <property type="project" value="TreeGrafter"/>
</dbReference>
<sequence length="259" mass="26890">MSREPHTLAGAYAMHALGEEERAAFEAHLRACEECAEEERELRETTARLGAAVAAPPPAALRARVMSEIGVVRQLPPAVAPRPSRTAARRGRWPHAATALAAAAVAVAASLGVLAVRAQGDLDRARQEERALAAELGRQREDAQRVADVLAAPDARTARSRGGGETTAKIVVSHARQAMVFLCDGLPALPGGRTYQLWRIGPAGALPDATTVPDAAGRTVPIVLGAPGDATQVGVTVEPTGGSPRPTTTPVLLMDVPSA</sequence>
<dbReference type="GO" id="GO:0016989">
    <property type="term" value="F:sigma factor antagonist activity"/>
    <property type="evidence" value="ECO:0007669"/>
    <property type="project" value="TreeGrafter"/>
</dbReference>
<keyword evidence="15" id="KW-1185">Reference proteome</keyword>
<evidence type="ECO:0000256" key="4">
    <source>
        <dbReference type="ARBA" id="ARBA00022692"/>
    </source>
</evidence>
<dbReference type="EMBL" id="JACHND010000001">
    <property type="protein sequence ID" value="MBB4704063.1"/>
    <property type="molecule type" value="Genomic_DNA"/>
</dbReference>
<keyword evidence="8" id="KW-0804">Transcription</keyword>
<feature type="coiled-coil region" evidence="11">
    <location>
        <begin position="115"/>
        <end position="142"/>
    </location>
</feature>
<evidence type="ECO:0000256" key="11">
    <source>
        <dbReference type="SAM" id="Coils"/>
    </source>
</evidence>
<name>A0A7W7GAL1_9ACTN</name>
<evidence type="ECO:0000256" key="9">
    <source>
        <dbReference type="ARBA" id="ARBA00029829"/>
    </source>
</evidence>
<dbReference type="RefSeq" id="WP_184884884.1">
    <property type="nucleotide sequence ID" value="NZ_BOOV01000002.1"/>
</dbReference>
<feature type="domain" description="Anti-sigma K factor RskA C-terminal" evidence="12">
    <location>
        <begin position="100"/>
        <end position="251"/>
    </location>
</feature>
<keyword evidence="6" id="KW-0805">Transcription regulation</keyword>
<protein>
    <recommendedName>
        <fullName evidence="10">Regulator of SigK</fullName>
    </recommendedName>
    <alternativeName>
        <fullName evidence="9">Sigma-K anti-sigma factor RskA</fullName>
    </alternativeName>
</protein>
<keyword evidence="5" id="KW-1133">Transmembrane helix</keyword>
<evidence type="ECO:0000256" key="6">
    <source>
        <dbReference type="ARBA" id="ARBA00023015"/>
    </source>
</evidence>
<keyword evidence="11" id="KW-0175">Coiled coil</keyword>
<dbReference type="Gene3D" id="1.10.10.1320">
    <property type="entry name" value="Anti-sigma factor, zinc-finger domain"/>
    <property type="match status" value="1"/>
</dbReference>